<evidence type="ECO:0000313" key="2">
    <source>
        <dbReference type="Proteomes" id="UP000295293"/>
    </source>
</evidence>
<protein>
    <submittedName>
        <fullName evidence="1">Uncharacterized protein</fullName>
    </submittedName>
</protein>
<comment type="caution">
    <text evidence="1">The sequence shown here is derived from an EMBL/GenBank/DDBJ whole genome shotgun (WGS) entry which is preliminary data.</text>
</comment>
<sequence>MYRIPDMPRVMNTGHRPCLQRVAAYRRLGYRVAVEGTSATPLRWTVFRPGLRTVSASGIVATREAAIDAANGWIRQDVETKRAAAAARVFASH</sequence>
<organism evidence="1 2">
    <name type="scientific">Tahibacter aquaticus</name>
    <dbReference type="NCBI Taxonomy" id="520092"/>
    <lineage>
        <taxon>Bacteria</taxon>
        <taxon>Pseudomonadati</taxon>
        <taxon>Pseudomonadota</taxon>
        <taxon>Gammaproteobacteria</taxon>
        <taxon>Lysobacterales</taxon>
        <taxon>Rhodanobacteraceae</taxon>
        <taxon>Tahibacter</taxon>
    </lineage>
</organism>
<dbReference type="EMBL" id="SNZH01000006">
    <property type="protein sequence ID" value="TDR44027.1"/>
    <property type="molecule type" value="Genomic_DNA"/>
</dbReference>
<accession>A0A4R6YYE5</accession>
<name>A0A4R6YYE5_9GAMM</name>
<dbReference type="Proteomes" id="UP000295293">
    <property type="component" value="Unassembled WGS sequence"/>
</dbReference>
<reference evidence="1 2" key="1">
    <citation type="submission" date="2019-03" db="EMBL/GenBank/DDBJ databases">
        <title>Genomic Encyclopedia of Type Strains, Phase IV (KMG-IV): sequencing the most valuable type-strain genomes for metagenomic binning, comparative biology and taxonomic classification.</title>
        <authorList>
            <person name="Goeker M."/>
        </authorList>
    </citation>
    <scope>NUCLEOTIDE SEQUENCE [LARGE SCALE GENOMIC DNA]</scope>
    <source>
        <strain evidence="1 2">DSM 21667</strain>
    </source>
</reference>
<dbReference type="RefSeq" id="WP_133818769.1">
    <property type="nucleotide sequence ID" value="NZ_SNZH01000006.1"/>
</dbReference>
<gene>
    <name evidence="1" type="ORF">DFR29_106174</name>
</gene>
<proteinExistence type="predicted"/>
<dbReference type="AlphaFoldDB" id="A0A4R6YYE5"/>
<keyword evidence="2" id="KW-1185">Reference proteome</keyword>
<evidence type="ECO:0000313" key="1">
    <source>
        <dbReference type="EMBL" id="TDR44027.1"/>
    </source>
</evidence>